<name>S4PLH5_9NEOP</name>
<reference evidence="1" key="2">
    <citation type="submission" date="2013-05" db="EMBL/GenBank/DDBJ databases">
        <authorList>
            <person name="Carter J.-M."/>
            <person name="Baker S.C."/>
            <person name="Pink R."/>
            <person name="Carter D.R.F."/>
            <person name="Collins A."/>
            <person name="Tomlin J."/>
            <person name="Gibbs M."/>
            <person name="Breuker C.J."/>
        </authorList>
    </citation>
    <scope>NUCLEOTIDE SEQUENCE</scope>
    <source>
        <tissue evidence="1">Ovary</tissue>
    </source>
</reference>
<accession>S4PLH5</accession>
<dbReference type="EMBL" id="GAIX01000581">
    <property type="protein sequence ID" value="JAA91979.1"/>
    <property type="molecule type" value="Transcribed_RNA"/>
</dbReference>
<dbReference type="AlphaFoldDB" id="S4PLH5"/>
<evidence type="ECO:0000313" key="1">
    <source>
        <dbReference type="EMBL" id="JAA91979.1"/>
    </source>
</evidence>
<reference evidence="1" key="1">
    <citation type="journal article" date="2013" name="BMC Genomics">
        <title>Unscrambling butterfly oogenesis.</title>
        <authorList>
            <person name="Carter J.M."/>
            <person name="Baker S.C."/>
            <person name="Pink R."/>
            <person name="Carter D.R."/>
            <person name="Collins A."/>
            <person name="Tomlin J."/>
            <person name="Gibbs M."/>
            <person name="Breuker C.J."/>
        </authorList>
    </citation>
    <scope>NUCLEOTIDE SEQUENCE</scope>
    <source>
        <tissue evidence="1">Ovary</tissue>
    </source>
</reference>
<organism evidence="1">
    <name type="scientific">Pararge aegeria</name>
    <name type="common">speckled wood butterfly</name>
    <dbReference type="NCBI Taxonomy" id="116150"/>
    <lineage>
        <taxon>Eukaryota</taxon>
        <taxon>Metazoa</taxon>
        <taxon>Ecdysozoa</taxon>
        <taxon>Arthropoda</taxon>
        <taxon>Hexapoda</taxon>
        <taxon>Insecta</taxon>
        <taxon>Pterygota</taxon>
        <taxon>Neoptera</taxon>
        <taxon>Endopterygota</taxon>
        <taxon>Lepidoptera</taxon>
        <taxon>Glossata</taxon>
        <taxon>Ditrysia</taxon>
        <taxon>Papilionoidea</taxon>
        <taxon>Nymphalidae</taxon>
        <taxon>Satyrinae</taxon>
        <taxon>Satyrini</taxon>
        <taxon>Parargina</taxon>
        <taxon>Pararge</taxon>
    </lineage>
</organism>
<proteinExistence type="predicted"/>
<sequence length="101" mass="11421">MRGDFCSFPRNNIEAIVYEPIEVIRTPFVIPFFICTDSSGSKRLSNNNQGLNQCTIPNWALILYDTNVTTTKVTFGDIFVQDLPYVVSMIAVSNELRLNVI</sequence>
<protein>
    <submittedName>
        <fullName evidence="1">Uncharacterized protein</fullName>
    </submittedName>
</protein>